<proteinExistence type="predicted"/>
<protein>
    <submittedName>
        <fullName evidence="1">Uncharacterized protein</fullName>
    </submittedName>
</protein>
<organism evidence="1">
    <name type="scientific">marine sediment metagenome</name>
    <dbReference type="NCBI Taxonomy" id="412755"/>
    <lineage>
        <taxon>unclassified sequences</taxon>
        <taxon>metagenomes</taxon>
        <taxon>ecological metagenomes</taxon>
    </lineage>
</organism>
<gene>
    <name evidence="1" type="ORF">LCGC14_1451010</name>
</gene>
<comment type="caution">
    <text evidence="1">The sequence shown here is derived from an EMBL/GenBank/DDBJ whole genome shotgun (WGS) entry which is preliminary data.</text>
</comment>
<reference evidence="1" key="1">
    <citation type="journal article" date="2015" name="Nature">
        <title>Complex archaea that bridge the gap between prokaryotes and eukaryotes.</title>
        <authorList>
            <person name="Spang A."/>
            <person name="Saw J.H."/>
            <person name="Jorgensen S.L."/>
            <person name="Zaremba-Niedzwiedzka K."/>
            <person name="Martijn J."/>
            <person name="Lind A.E."/>
            <person name="van Eijk R."/>
            <person name="Schleper C."/>
            <person name="Guy L."/>
            <person name="Ettema T.J."/>
        </authorList>
    </citation>
    <scope>NUCLEOTIDE SEQUENCE</scope>
</reference>
<dbReference type="SUPFAM" id="SSF52309">
    <property type="entry name" value="N-(deoxy)ribosyltransferase-like"/>
    <property type="match status" value="1"/>
</dbReference>
<dbReference type="AlphaFoldDB" id="A0A0F9LYK0"/>
<evidence type="ECO:0000313" key="1">
    <source>
        <dbReference type="EMBL" id="KKM69425.1"/>
    </source>
</evidence>
<accession>A0A0F9LYK0</accession>
<dbReference type="EMBL" id="LAZR01009996">
    <property type="protein sequence ID" value="KKM69425.1"/>
    <property type="molecule type" value="Genomic_DNA"/>
</dbReference>
<sequence>MKRIKLGRKVRDKLTGFEGIDLHTMHVYLAGRISGENIDLCLGWRHKIIEYYKNYKGRGAYPISFLCPLNSGEAESVDKKGLTSSIPPNLIFDKDLLSVQHADVVVANLDDFFEVGIEDLLDPNIKFHEQDHYPTYAIERAFSRLQDKVLNRRENIGTIFEIAWAMLLNKPLILIVPERRQETFRKHPFTCRASVIVTSVDELVDGKYLNLLYKSIAGATY</sequence>
<dbReference type="Gene3D" id="3.40.50.450">
    <property type="match status" value="1"/>
</dbReference>
<name>A0A0F9LYK0_9ZZZZ</name>